<reference evidence="1 2" key="1">
    <citation type="submission" date="2020-12" db="EMBL/GenBank/DDBJ databases">
        <title>Metabolic potential, ecology and presence of endohyphal bacteria is reflected in genomic diversity of Mucoromycotina.</title>
        <authorList>
            <person name="Muszewska A."/>
            <person name="Okrasinska A."/>
            <person name="Steczkiewicz K."/>
            <person name="Drgas O."/>
            <person name="Orlowska M."/>
            <person name="Perlinska-Lenart U."/>
            <person name="Aleksandrzak-Piekarczyk T."/>
            <person name="Szatraj K."/>
            <person name="Zielenkiewicz U."/>
            <person name="Pilsyk S."/>
            <person name="Malc E."/>
            <person name="Mieczkowski P."/>
            <person name="Kruszewska J.S."/>
            <person name="Biernat P."/>
            <person name="Pawlowska J."/>
        </authorList>
    </citation>
    <scope>NUCLEOTIDE SEQUENCE [LARGE SCALE GENOMIC DNA]</scope>
    <source>
        <strain evidence="1 2">CBS 142.35</strain>
    </source>
</reference>
<dbReference type="Proteomes" id="UP000646827">
    <property type="component" value="Unassembled WGS sequence"/>
</dbReference>
<proteinExistence type="predicted"/>
<gene>
    <name evidence="1" type="ORF">INT45_011193</name>
</gene>
<accession>A0A8H7S5U4</accession>
<dbReference type="AlphaFoldDB" id="A0A8H7S5U4"/>
<organism evidence="1 2">
    <name type="scientific">Circinella minor</name>
    <dbReference type="NCBI Taxonomy" id="1195481"/>
    <lineage>
        <taxon>Eukaryota</taxon>
        <taxon>Fungi</taxon>
        <taxon>Fungi incertae sedis</taxon>
        <taxon>Mucoromycota</taxon>
        <taxon>Mucoromycotina</taxon>
        <taxon>Mucoromycetes</taxon>
        <taxon>Mucorales</taxon>
        <taxon>Lichtheimiaceae</taxon>
        <taxon>Circinella</taxon>
    </lineage>
</organism>
<keyword evidence="2" id="KW-1185">Reference proteome</keyword>
<evidence type="ECO:0000313" key="1">
    <source>
        <dbReference type="EMBL" id="KAG2222705.1"/>
    </source>
</evidence>
<comment type="caution">
    <text evidence="1">The sequence shown here is derived from an EMBL/GenBank/DDBJ whole genome shotgun (WGS) entry which is preliminary data.</text>
</comment>
<name>A0A8H7S5U4_9FUNG</name>
<protein>
    <submittedName>
        <fullName evidence="1">Uncharacterized protein</fullName>
    </submittedName>
</protein>
<sequence length="81" mass="8968">MLSTITRNAIKPAMITRVTARPYTAAAASIPKQDQEIVLEHPQAMPMTDSTVYAQQATLRHDDYVFSEPAFTPTVNAVFDD</sequence>
<evidence type="ECO:0000313" key="2">
    <source>
        <dbReference type="Proteomes" id="UP000646827"/>
    </source>
</evidence>
<dbReference type="OrthoDB" id="2243129at2759"/>
<dbReference type="EMBL" id="JAEPRB010000076">
    <property type="protein sequence ID" value="KAG2222705.1"/>
    <property type="molecule type" value="Genomic_DNA"/>
</dbReference>